<feature type="domain" description="Ice-binding protein C-terminal" evidence="1">
    <location>
        <begin position="191"/>
        <end position="211"/>
    </location>
</feature>
<gene>
    <name evidence="2" type="ORF">LCGC14_1613110</name>
</gene>
<protein>
    <recommendedName>
        <fullName evidence="1">Ice-binding protein C-terminal domain-containing protein</fullName>
    </recommendedName>
</protein>
<dbReference type="AlphaFoldDB" id="A0A0F9IUH9"/>
<sequence>MRRALILGASLLGCIIGQSASGDVLNVAADGYVQYEISGNKYTVVDYYWVVLLNNNIYGENRGIMEFDISGVPDVLQSATLSLWKYNRTPDFGGAISLLWYEGNGQVTVGDFSATATALTNLNFSPGRTEAGQQIDVDVLSPLQHAVASNWSHLGFRVRTTSSSGDVSYGAVGTSDWPGGSEKAPILTYEVPEPATLALLAIGGVALVRRRHHLPLAATDIAD</sequence>
<dbReference type="EMBL" id="LAZR01013083">
    <property type="protein sequence ID" value="KKM23644.1"/>
    <property type="molecule type" value="Genomic_DNA"/>
</dbReference>
<name>A0A0F9IUH9_9ZZZZ</name>
<proteinExistence type="predicted"/>
<dbReference type="Pfam" id="PF07589">
    <property type="entry name" value="PEP-CTERM"/>
    <property type="match status" value="1"/>
</dbReference>
<reference evidence="2" key="1">
    <citation type="journal article" date="2015" name="Nature">
        <title>Complex archaea that bridge the gap between prokaryotes and eukaryotes.</title>
        <authorList>
            <person name="Spang A."/>
            <person name="Saw J.H."/>
            <person name="Jorgensen S.L."/>
            <person name="Zaremba-Niedzwiedzka K."/>
            <person name="Martijn J."/>
            <person name="Lind A.E."/>
            <person name="van Eijk R."/>
            <person name="Schleper C."/>
            <person name="Guy L."/>
            <person name="Ettema T.J."/>
        </authorList>
    </citation>
    <scope>NUCLEOTIDE SEQUENCE</scope>
</reference>
<evidence type="ECO:0000259" key="1">
    <source>
        <dbReference type="Pfam" id="PF07589"/>
    </source>
</evidence>
<dbReference type="InterPro" id="IPR013424">
    <property type="entry name" value="Ice-binding_C"/>
</dbReference>
<accession>A0A0F9IUH9</accession>
<evidence type="ECO:0000313" key="2">
    <source>
        <dbReference type="EMBL" id="KKM23644.1"/>
    </source>
</evidence>
<dbReference type="NCBIfam" id="TIGR02595">
    <property type="entry name" value="PEP_CTERM"/>
    <property type="match status" value="1"/>
</dbReference>
<organism evidence="2">
    <name type="scientific">marine sediment metagenome</name>
    <dbReference type="NCBI Taxonomy" id="412755"/>
    <lineage>
        <taxon>unclassified sequences</taxon>
        <taxon>metagenomes</taxon>
        <taxon>ecological metagenomes</taxon>
    </lineage>
</organism>
<comment type="caution">
    <text evidence="2">The sequence shown here is derived from an EMBL/GenBank/DDBJ whole genome shotgun (WGS) entry which is preliminary data.</text>
</comment>